<evidence type="ECO:0000313" key="3">
    <source>
        <dbReference type="EMBL" id="KKK87368.1"/>
    </source>
</evidence>
<name>A0A0F8Z168_9ZZZZ</name>
<proteinExistence type="predicted"/>
<dbReference type="Gene3D" id="1.25.40.10">
    <property type="entry name" value="Tetratricopeptide repeat domain"/>
    <property type="match status" value="1"/>
</dbReference>
<keyword evidence="2" id="KW-1133">Transmembrane helix</keyword>
<reference evidence="3" key="1">
    <citation type="journal article" date="2015" name="Nature">
        <title>Complex archaea that bridge the gap between prokaryotes and eukaryotes.</title>
        <authorList>
            <person name="Spang A."/>
            <person name="Saw J.H."/>
            <person name="Jorgensen S.L."/>
            <person name="Zaremba-Niedzwiedzka K."/>
            <person name="Martijn J."/>
            <person name="Lind A.E."/>
            <person name="van Eijk R."/>
            <person name="Schleper C."/>
            <person name="Guy L."/>
            <person name="Ettema T.J."/>
        </authorList>
    </citation>
    <scope>NUCLEOTIDE SEQUENCE</scope>
</reference>
<dbReference type="EMBL" id="LAZR01050433">
    <property type="protein sequence ID" value="KKK87368.1"/>
    <property type="molecule type" value="Genomic_DNA"/>
</dbReference>
<accession>A0A0F8Z168</accession>
<evidence type="ECO:0008006" key="4">
    <source>
        <dbReference type="Google" id="ProtNLM"/>
    </source>
</evidence>
<evidence type="ECO:0000256" key="1">
    <source>
        <dbReference type="SAM" id="MobiDB-lite"/>
    </source>
</evidence>
<dbReference type="AlphaFoldDB" id="A0A0F8Z168"/>
<keyword evidence="2" id="KW-0472">Membrane</keyword>
<feature type="compositionally biased region" description="Basic and acidic residues" evidence="1">
    <location>
        <begin position="214"/>
        <end position="248"/>
    </location>
</feature>
<feature type="region of interest" description="Disordered" evidence="1">
    <location>
        <begin position="212"/>
        <end position="248"/>
    </location>
</feature>
<organism evidence="3">
    <name type="scientific">marine sediment metagenome</name>
    <dbReference type="NCBI Taxonomy" id="412755"/>
    <lineage>
        <taxon>unclassified sequences</taxon>
        <taxon>metagenomes</taxon>
        <taxon>ecological metagenomes</taxon>
    </lineage>
</organism>
<comment type="caution">
    <text evidence="3">The sequence shown here is derived from an EMBL/GenBank/DDBJ whole genome shotgun (WGS) entry which is preliminary data.</text>
</comment>
<feature type="transmembrane region" description="Helical" evidence="2">
    <location>
        <begin position="32"/>
        <end position="49"/>
    </location>
</feature>
<dbReference type="SUPFAM" id="SSF48452">
    <property type="entry name" value="TPR-like"/>
    <property type="match status" value="1"/>
</dbReference>
<sequence length="248" mass="27847">MKSTRRHELQHNVLDAELAKIIAFFKKHGTKLSWAVVILVLISLGWVWWNRKAIAQRVEVQNRYDRLTRLAASSLTSDKEVISGLQSLGEQDTVRWIAADSLLQLGRIYATSVLLTDKKQQRDDALARGRKYYQRVIDGFGDFPPFVAAAHIGLGKLAEGRGDFETARKCYKTVLDMPGLGGYPVLEQGRQAAAQLGTFNTTVHLATTMPAWARAEEKKRQKKEESIPTGKDRKAEDDAKKGDEKPRS</sequence>
<keyword evidence="2" id="KW-0812">Transmembrane</keyword>
<protein>
    <recommendedName>
        <fullName evidence="4">Tetratricopeptide repeat-like domain-containing protein</fullName>
    </recommendedName>
</protein>
<evidence type="ECO:0000256" key="2">
    <source>
        <dbReference type="SAM" id="Phobius"/>
    </source>
</evidence>
<gene>
    <name evidence="3" type="ORF">LCGC14_2753940</name>
</gene>
<dbReference type="InterPro" id="IPR011990">
    <property type="entry name" value="TPR-like_helical_dom_sf"/>
</dbReference>